<gene>
    <name evidence="1" type="ORF">ERS672216_00917</name>
</gene>
<organism evidence="1 2">
    <name type="scientific">Campylobacter geochelonis</name>
    <dbReference type="NCBI Taxonomy" id="1780362"/>
    <lineage>
        <taxon>Bacteria</taxon>
        <taxon>Pseudomonadati</taxon>
        <taxon>Campylobacterota</taxon>
        <taxon>Epsilonproteobacteria</taxon>
        <taxon>Campylobacterales</taxon>
        <taxon>Campylobacteraceae</taxon>
        <taxon>Campylobacter</taxon>
    </lineage>
</organism>
<dbReference type="GO" id="GO:0016787">
    <property type="term" value="F:hydrolase activity"/>
    <property type="evidence" value="ECO:0007669"/>
    <property type="project" value="UniProtKB-KW"/>
</dbReference>
<dbReference type="AlphaFoldDB" id="A0A128ELM5"/>
<reference evidence="1 2" key="1">
    <citation type="submission" date="2016-02" db="EMBL/GenBank/DDBJ databases">
        <authorList>
            <consortium name="Pathogen Informatics"/>
        </authorList>
    </citation>
    <scope>NUCLEOTIDE SEQUENCE [LARGE SCALE GENOMIC DNA]</scope>
    <source>
        <strain evidence="1 2">RC20</strain>
    </source>
</reference>
<protein>
    <submittedName>
        <fullName evidence="1">Flagellum-specific ATP synthase</fullName>
        <ecNumber evidence="1">3.6.3.14</ecNumber>
    </submittedName>
</protein>
<keyword evidence="2" id="KW-1185">Reference proteome</keyword>
<dbReference type="OrthoDB" id="5297911at2"/>
<dbReference type="RefSeq" id="WP_075495221.1">
    <property type="nucleotide sequence ID" value="NZ_CP053844.1"/>
</dbReference>
<name>A0A128ELM5_9BACT</name>
<keyword evidence="1" id="KW-0378">Hydrolase</keyword>
<accession>A0A128ELM5</accession>
<dbReference type="Gene3D" id="2.50.20.10">
    <property type="entry name" value="Lipoprotein localisation LolA/LolB/LppX"/>
    <property type="match status" value="1"/>
</dbReference>
<evidence type="ECO:0000313" key="2">
    <source>
        <dbReference type="Proteomes" id="UP000069632"/>
    </source>
</evidence>
<dbReference type="EMBL" id="FIZP01000003">
    <property type="protein sequence ID" value="CZE47496.1"/>
    <property type="molecule type" value="Genomic_DNA"/>
</dbReference>
<sequence>MRAVVGLVLILNLAFSFSLDELKNIVKTDGVSGKFKESLFLRDFKEPIISSGEFELRENELLWLTKTPIENSIKISKNGIYQLNNGAWEKISNELFDKEMFMDIISLNFKKLSQSFSINLSGNAQEWRIELTPKSALLKEIFKQISVGGGDVVKYTELNATVGDNTLSQFYDVKR</sequence>
<dbReference type="EC" id="3.6.3.14" evidence="1"/>
<dbReference type="Proteomes" id="UP000069632">
    <property type="component" value="Unassembled WGS sequence"/>
</dbReference>
<evidence type="ECO:0000313" key="1">
    <source>
        <dbReference type="EMBL" id="CZE47496.1"/>
    </source>
</evidence>
<proteinExistence type="predicted"/>